<evidence type="ECO:0000256" key="1">
    <source>
        <dbReference type="SAM" id="SignalP"/>
    </source>
</evidence>
<accession>L8N4Y2</accession>
<feature type="chain" id="PRO_5003995153" evidence="1">
    <location>
        <begin position="51"/>
        <end position="196"/>
    </location>
</feature>
<keyword evidence="1" id="KW-0732">Signal</keyword>
<dbReference type="AlphaFoldDB" id="L8N4Y2"/>
<dbReference type="EMBL" id="ALWB01000051">
    <property type="protein sequence ID" value="ELS33268.1"/>
    <property type="molecule type" value="Genomic_DNA"/>
</dbReference>
<feature type="signal peptide" evidence="1">
    <location>
        <begin position="1"/>
        <end position="50"/>
    </location>
</feature>
<gene>
    <name evidence="2" type="ORF">Pse7429DRAFT_2064</name>
</gene>
<comment type="caution">
    <text evidence="2">The sequence shown here is derived from an EMBL/GenBank/DDBJ whole genome shotgun (WGS) entry which is preliminary data.</text>
</comment>
<evidence type="ECO:0000313" key="3">
    <source>
        <dbReference type="Proteomes" id="UP000011201"/>
    </source>
</evidence>
<name>L8N4Y2_9CYAN</name>
<evidence type="ECO:0000313" key="2">
    <source>
        <dbReference type="EMBL" id="ELS33268.1"/>
    </source>
</evidence>
<organism evidence="2 3">
    <name type="scientific">Pseudanabaena biceps PCC 7429</name>
    <dbReference type="NCBI Taxonomy" id="927668"/>
    <lineage>
        <taxon>Bacteria</taxon>
        <taxon>Bacillati</taxon>
        <taxon>Cyanobacteriota</taxon>
        <taxon>Cyanophyceae</taxon>
        <taxon>Pseudanabaenales</taxon>
        <taxon>Pseudanabaenaceae</taxon>
        <taxon>Pseudanabaena</taxon>
    </lineage>
</organism>
<proteinExistence type="predicted"/>
<reference evidence="2 3" key="1">
    <citation type="journal article" date="2013" name="Proc. Natl. Acad. Sci. U.S.A.">
        <title>Improving the coverage of the cyanobacterial phylum using diversity-driven genome sequencing.</title>
        <authorList>
            <person name="Shih P.M."/>
            <person name="Wu D."/>
            <person name="Latifi A."/>
            <person name="Axen S.D."/>
            <person name="Fewer D.P."/>
            <person name="Talla E."/>
            <person name="Calteau A."/>
            <person name="Cai F."/>
            <person name="Tandeau de Marsac N."/>
            <person name="Rippka R."/>
            <person name="Herdman M."/>
            <person name="Sivonen K."/>
            <person name="Coursin T."/>
            <person name="Laurent T."/>
            <person name="Goodwin L."/>
            <person name="Nolan M."/>
            <person name="Davenport K.W."/>
            <person name="Han C.S."/>
            <person name="Rubin E.M."/>
            <person name="Eisen J.A."/>
            <person name="Woyke T."/>
            <person name="Gugger M."/>
            <person name="Kerfeld C.A."/>
        </authorList>
    </citation>
    <scope>NUCLEOTIDE SEQUENCE [LARGE SCALE GENOMIC DNA]</scope>
    <source>
        <strain evidence="2 3">PCC 7429</strain>
    </source>
</reference>
<dbReference type="Proteomes" id="UP000011201">
    <property type="component" value="Unassembled WGS sequence"/>
</dbReference>
<sequence precursor="true">MVICFWYSLNPTFVNPKLKNMKFKPAIKHSVILATCILSLASLFTPVANAAQPSTDPKKPTLLTSGEYSGSLVSSKTPTKYYLTFLAGPGKITIDTTISPKDNKGAVFSWVLSKPSQIEQSYCSDSLYLATQHTSNCSFGTDKQQPFVLTVSAYANAEPVQINYKLKISGDWKPLNQGFVPIIPIKVIKVIPLLPQ</sequence>
<protein>
    <submittedName>
        <fullName evidence="2">Uncharacterized protein</fullName>
    </submittedName>
</protein>
<keyword evidence="3" id="KW-1185">Reference proteome</keyword>